<evidence type="ECO:0000256" key="8">
    <source>
        <dbReference type="ARBA" id="ARBA00022763"/>
    </source>
</evidence>
<dbReference type="SUPFAM" id="SSF56219">
    <property type="entry name" value="DNase I-like"/>
    <property type="match status" value="1"/>
</dbReference>
<evidence type="ECO:0000256" key="9">
    <source>
        <dbReference type="ARBA" id="ARBA00022801"/>
    </source>
</evidence>
<keyword evidence="5 18" id="KW-0540">Nuclease</keyword>
<evidence type="ECO:0000256" key="18">
    <source>
        <dbReference type="RuleBase" id="RU362131"/>
    </source>
</evidence>
<dbReference type="VEuPathDB" id="HostDB:geneid_100431102"/>
<feature type="binding site" evidence="16">
    <location>
        <position position="195"/>
    </location>
    <ligand>
        <name>Mg(2+)</name>
        <dbReference type="ChEBI" id="CHEBI:18420"/>
        <label>1</label>
    </ligand>
</feature>
<evidence type="ECO:0000256" key="19">
    <source>
        <dbReference type="SAM" id="MobiDB-lite"/>
    </source>
</evidence>
<dbReference type="GO" id="GO:0003677">
    <property type="term" value="F:DNA binding"/>
    <property type="evidence" value="ECO:0007669"/>
    <property type="project" value="UniProtKB-KW"/>
</dbReference>
<comment type="cofactor">
    <cofactor evidence="16 18">
        <name>Mg(2+)</name>
        <dbReference type="ChEBI" id="CHEBI:18420"/>
    </cofactor>
    <cofactor evidence="16 18">
        <name>Mn(2+)</name>
        <dbReference type="ChEBI" id="CHEBI:29035"/>
    </cofactor>
    <text evidence="16 18">Probably binds two magnesium or manganese ions per subunit.</text>
</comment>
<dbReference type="PhylomeDB" id="B3Y932"/>
<evidence type="ECO:0000256" key="2">
    <source>
        <dbReference type="ARBA" id="ARBA00001936"/>
    </source>
</evidence>
<dbReference type="OrthoDB" id="498125at2759"/>
<keyword evidence="10 16" id="KW-0460">Magnesium</keyword>
<dbReference type="PANTHER" id="PTHR22748:SF6">
    <property type="entry name" value="DNA-(APURINIC OR APYRIMIDINIC SITE) ENDONUCLEASE"/>
    <property type="match status" value="1"/>
</dbReference>
<feature type="binding site" evidence="16">
    <location>
        <position position="193"/>
    </location>
    <ligand>
        <name>Mg(2+)</name>
        <dbReference type="ChEBI" id="CHEBI:18420"/>
        <label>1</label>
    </ligand>
</feature>
<feature type="binding site" evidence="16">
    <location>
        <position position="291"/>
    </location>
    <ligand>
        <name>Mg(2+)</name>
        <dbReference type="ChEBI" id="CHEBI:18420"/>
        <label>1</label>
    </ligand>
</feature>
<evidence type="ECO:0000259" key="20">
    <source>
        <dbReference type="Pfam" id="PF03372"/>
    </source>
</evidence>
<evidence type="ECO:0000256" key="5">
    <source>
        <dbReference type="ARBA" id="ARBA00022722"/>
    </source>
</evidence>
<feature type="site" description="Important for catalytic activity" evidence="17">
    <location>
        <position position="265"/>
    </location>
</feature>
<evidence type="ECO:0000256" key="10">
    <source>
        <dbReference type="ARBA" id="ARBA00022842"/>
    </source>
</evidence>
<gene>
    <name evidence="21" type="primary">chApex1</name>
</gene>
<dbReference type="PANTHER" id="PTHR22748">
    <property type="entry name" value="AP ENDONUCLEASE"/>
    <property type="match status" value="1"/>
</dbReference>
<keyword evidence="12 18" id="KW-0539">Nucleus</keyword>
<evidence type="ECO:0000256" key="3">
    <source>
        <dbReference type="ARBA" id="ARBA00007092"/>
    </source>
</evidence>
<feature type="active site" description="Proton acceptor" evidence="15">
    <location>
        <position position="291"/>
    </location>
</feature>
<comment type="subcellular location">
    <subcellularLocation>
        <location evidence="18">Nucleus</location>
    </subcellularLocation>
    <subcellularLocation>
        <location evidence="18">Cytoplasm</location>
    </subcellularLocation>
    <subcellularLocation>
        <location evidence="18">Mitochondrion</location>
    </subcellularLocation>
</comment>
<dbReference type="GO" id="GO:0005739">
    <property type="term" value="C:mitochondrion"/>
    <property type="evidence" value="ECO:0007669"/>
    <property type="project" value="UniProtKB-SubCell"/>
</dbReference>
<dbReference type="GO" id="GO:0008311">
    <property type="term" value="F:double-stranded DNA 3'-5' DNA exonuclease activity"/>
    <property type="evidence" value="ECO:0007669"/>
    <property type="project" value="UniProtKB-EC"/>
</dbReference>
<dbReference type="InterPro" id="IPR005135">
    <property type="entry name" value="Endo/exonuclease/phosphatase"/>
</dbReference>
<dbReference type="CDD" id="cd09087">
    <property type="entry name" value="Ape1-like_AP-endo"/>
    <property type="match status" value="1"/>
</dbReference>
<keyword evidence="16" id="KW-0464">Manganese</keyword>
<comment type="catalytic activity">
    <reaction evidence="1">
        <text>Exonucleolytic cleavage in the 3'- to 5'-direction to yield nucleoside 5'-phosphates.</text>
        <dbReference type="EC" id="3.1.11.2"/>
    </reaction>
</comment>
<keyword evidence="8 18" id="KW-0227">DNA damage</keyword>
<evidence type="ECO:0000256" key="16">
    <source>
        <dbReference type="PIRSR" id="PIRSR604808-2"/>
    </source>
</evidence>
<feature type="site" description="Transition state stabilizer" evidence="17">
    <location>
        <position position="195"/>
    </location>
</feature>
<name>B3Y932_CHICK</name>
<evidence type="ECO:0000256" key="14">
    <source>
        <dbReference type="ARBA" id="ARBA00032218"/>
    </source>
</evidence>
<comment type="similarity">
    <text evidence="3 18">Belongs to the DNA repair enzymes AP/ExoA family.</text>
</comment>
<dbReference type="NCBIfam" id="TIGR00633">
    <property type="entry name" value="xth"/>
    <property type="match status" value="1"/>
</dbReference>
<feature type="binding site" evidence="16">
    <location>
        <position position="290"/>
    </location>
    <ligand>
        <name>Mg(2+)</name>
        <dbReference type="ChEBI" id="CHEBI:18420"/>
        <label>1</label>
    </ligand>
</feature>
<evidence type="ECO:0000313" key="21">
    <source>
        <dbReference type="EMBL" id="BAG66138.1"/>
    </source>
</evidence>
<evidence type="ECO:0000256" key="13">
    <source>
        <dbReference type="ARBA" id="ARBA00030063"/>
    </source>
</evidence>
<dbReference type="Pfam" id="PF03372">
    <property type="entry name" value="Exo_endo_phos"/>
    <property type="match status" value="1"/>
</dbReference>
<feature type="binding site" evidence="16">
    <location>
        <position position="51"/>
    </location>
    <ligand>
        <name>Mg(2+)</name>
        <dbReference type="ChEBI" id="CHEBI:18420"/>
        <label>1</label>
    </ligand>
</feature>
<evidence type="ECO:0000256" key="15">
    <source>
        <dbReference type="PIRSR" id="PIRSR604808-1"/>
    </source>
</evidence>
<dbReference type="GO" id="GO:0005634">
    <property type="term" value="C:nucleus"/>
    <property type="evidence" value="ECO:0007669"/>
    <property type="project" value="UniProtKB-SubCell"/>
</dbReference>
<keyword evidence="9 18" id="KW-0378">Hydrolase</keyword>
<evidence type="ECO:0000256" key="12">
    <source>
        <dbReference type="ARBA" id="ARBA00023242"/>
    </source>
</evidence>
<dbReference type="InterPro" id="IPR036691">
    <property type="entry name" value="Endo/exonu/phosph_ase_sf"/>
</dbReference>
<dbReference type="AlphaFoldDB" id="B3Y932"/>
<keyword evidence="18" id="KW-0238">DNA-binding</keyword>
<keyword evidence="6 16" id="KW-0479">Metal-binding</keyword>
<evidence type="ECO:0000256" key="1">
    <source>
        <dbReference type="ARBA" id="ARBA00000493"/>
    </source>
</evidence>
<dbReference type="GO" id="GO:0006281">
    <property type="term" value="P:DNA repair"/>
    <property type="evidence" value="ECO:0007669"/>
    <property type="project" value="UniProtKB-KW"/>
</dbReference>
<feature type="domain" description="Endonuclease/exonuclease/phosphatase" evidence="20">
    <location>
        <begin position="49"/>
        <end position="291"/>
    </location>
</feature>
<reference evidence="21" key="1">
    <citation type="submission" date="2008-07" db="EMBL/GenBank/DDBJ databases">
        <title>cDNA cloning and analysis of the chicken homolog (chApex1) of APEX nuclease, a multifunctional repair enzyme.</title>
        <authorList>
            <person name="Seki S."/>
            <person name="Nakamura T."/>
            <person name="Sarker A.H."/>
            <person name="Seki Y."/>
            <person name="Ikeda S."/>
        </authorList>
    </citation>
    <scope>NUCLEOTIDE SEQUENCE</scope>
</reference>
<keyword evidence="18" id="KW-0963">Cytoplasm</keyword>
<dbReference type="Gene3D" id="3.60.10.10">
    <property type="entry name" value="Endonuclease/exonuclease/phosphatase"/>
    <property type="match status" value="1"/>
</dbReference>
<dbReference type="PROSITE" id="PS00726">
    <property type="entry name" value="AP_NUCLEASE_F1_1"/>
    <property type="match status" value="1"/>
</dbReference>
<feature type="binding site" evidence="16">
    <location>
        <position position="79"/>
    </location>
    <ligand>
        <name>Mg(2+)</name>
        <dbReference type="ChEBI" id="CHEBI:18420"/>
        <label>1</label>
    </ligand>
</feature>
<proteinExistence type="evidence at transcript level"/>
<keyword evidence="11 18" id="KW-0234">DNA repair</keyword>
<dbReference type="GO" id="GO:0004519">
    <property type="term" value="F:endonuclease activity"/>
    <property type="evidence" value="ECO:0007669"/>
    <property type="project" value="UniProtKB-KW"/>
</dbReference>
<dbReference type="PROSITE" id="PS00728">
    <property type="entry name" value="AP_NUCLEASE_F1_3"/>
    <property type="match status" value="1"/>
</dbReference>
<dbReference type="PROSITE" id="PS51435">
    <property type="entry name" value="AP_NUCLEASE_F1_4"/>
    <property type="match status" value="1"/>
</dbReference>
<keyword evidence="7 18" id="KW-0255">Endonuclease</keyword>
<dbReference type="GO" id="GO:0046872">
    <property type="term" value="F:metal ion binding"/>
    <property type="evidence" value="ECO:0007669"/>
    <property type="project" value="UniProtKB-KW"/>
</dbReference>
<dbReference type="OMA" id="WWSYRGR"/>
<evidence type="ECO:0000256" key="17">
    <source>
        <dbReference type="PIRSR" id="PIRSR604808-3"/>
    </source>
</evidence>
<comment type="cofactor">
    <cofactor evidence="2">
        <name>Mn(2+)</name>
        <dbReference type="ChEBI" id="CHEBI:29035"/>
    </cofactor>
</comment>
<feature type="active site" evidence="15">
    <location>
        <position position="154"/>
    </location>
</feature>
<accession>B3Y932</accession>
<dbReference type="FunFam" id="3.60.10.10:FF:000009">
    <property type="entry name" value="DNA-(apurinic or apyrimidinic site) lyase"/>
    <property type="match status" value="1"/>
</dbReference>
<dbReference type="InterPro" id="IPR020847">
    <property type="entry name" value="AP_endonuclease_F1_BS"/>
</dbReference>
<comment type="function">
    <text evidence="18">Initiates repair of AP sites in DNA by catalyzing hydrolytic incision of the phosphodiester backbone immediately adjacent to the damage, generating a single-strand break with 5'-deoxyribose phosphate and 3'-hydroxyl ends.</text>
</comment>
<dbReference type="EMBL" id="AB450280">
    <property type="protein sequence ID" value="BAG66138.1"/>
    <property type="molecule type" value="mRNA"/>
</dbReference>
<evidence type="ECO:0000256" key="7">
    <source>
        <dbReference type="ARBA" id="ARBA00022759"/>
    </source>
</evidence>
<dbReference type="EC" id="3.1.11.2" evidence="4"/>
<evidence type="ECO:0000256" key="6">
    <source>
        <dbReference type="ARBA" id="ARBA00022723"/>
    </source>
</evidence>
<dbReference type="NCBIfam" id="TIGR00195">
    <property type="entry name" value="exoDNase_III"/>
    <property type="match status" value="1"/>
</dbReference>
<sequence>MPKRSKKGEDGEAEVVSAKSPREAAAPYVDPPVREETADGRPYNFKVTSWNVDGLRAWVRKGGLQWLQSEAPDVVCLQETKCGAESIPSELSQLPHLPHKFWGSAVGRSGYSGVGLLSRTAPIRVTHGIGIEEHDAEGRVLTAEFPSVYVVSAYVPNSGRGLNRLQYRQRWDGAFKSFLQRLDAQKPVVLCGDLNVAHREIDLRNPKSNRRSPGFTQEERDAFGALLDGGFLDSFRLLYPDVPNAYTFWTYMGGARERNVGWRLDYFLLSTRLREALCDSKIRSAAMGSDHCPITLYLAL</sequence>
<dbReference type="InterPro" id="IPR020848">
    <property type="entry name" value="AP_endonuclease_F1_CS"/>
</dbReference>
<evidence type="ECO:0000256" key="11">
    <source>
        <dbReference type="ARBA" id="ARBA00023204"/>
    </source>
</evidence>
<organism evidence="21">
    <name type="scientific">Gallus gallus</name>
    <name type="common">Chicken</name>
    <dbReference type="NCBI Taxonomy" id="9031"/>
    <lineage>
        <taxon>Eukaryota</taxon>
        <taxon>Metazoa</taxon>
        <taxon>Chordata</taxon>
        <taxon>Craniata</taxon>
        <taxon>Vertebrata</taxon>
        <taxon>Euteleostomi</taxon>
        <taxon>Archelosauria</taxon>
        <taxon>Archosauria</taxon>
        <taxon>Dinosauria</taxon>
        <taxon>Saurischia</taxon>
        <taxon>Theropoda</taxon>
        <taxon>Coelurosauria</taxon>
        <taxon>Aves</taxon>
        <taxon>Neognathae</taxon>
        <taxon>Galloanserae</taxon>
        <taxon>Galliformes</taxon>
        <taxon>Phasianidae</taxon>
        <taxon>Phasianinae</taxon>
        <taxon>Gallus</taxon>
    </lineage>
</organism>
<feature type="region of interest" description="Disordered" evidence="19">
    <location>
        <begin position="1"/>
        <end position="37"/>
    </location>
</feature>
<keyword evidence="18" id="KW-0496">Mitochondrion</keyword>
<evidence type="ECO:0000256" key="4">
    <source>
        <dbReference type="ARBA" id="ARBA00012115"/>
    </source>
</evidence>
<feature type="site" description="Interaction with DNA substrate" evidence="17">
    <location>
        <position position="291"/>
    </location>
</feature>
<feature type="active site" description="Proton donor/acceptor" evidence="15">
    <location>
        <position position="193"/>
    </location>
</feature>
<dbReference type="InterPro" id="IPR004808">
    <property type="entry name" value="AP_endonuc_1"/>
</dbReference>
<protein>
    <recommendedName>
        <fullName evidence="4">exodeoxyribonuclease III</fullName>
        <ecNumber evidence="4">3.1.11.2</ecNumber>
    </recommendedName>
    <alternativeName>
        <fullName evidence="14">APEX nuclease</fullName>
    </alternativeName>
    <alternativeName>
        <fullName evidence="13">Apurinic-apyrimidinic endonuclease 1</fullName>
    </alternativeName>
</protein>